<evidence type="ECO:0000313" key="3">
    <source>
        <dbReference type="Proteomes" id="UP000327179"/>
    </source>
</evidence>
<accession>A0A5J6QDR5</accession>
<keyword evidence="3" id="KW-1185">Reference proteome</keyword>
<feature type="domain" description="CheW-like" evidence="1">
    <location>
        <begin position="11"/>
        <end position="147"/>
    </location>
</feature>
<name>A0A5J6QDR5_9GAMM</name>
<dbReference type="SUPFAM" id="SSF50341">
    <property type="entry name" value="CheW-like"/>
    <property type="match status" value="1"/>
</dbReference>
<reference evidence="2 3" key="1">
    <citation type="submission" date="2019-08" db="EMBL/GenBank/DDBJ databases">
        <title>Whole-genome Sequencing of e-waste polymer degrading bacterium Pseudomonas sp. strain PE08.</title>
        <authorList>
            <person name="Kirdat K."/>
            <person name="Debbarma P."/>
            <person name="Narawade N."/>
            <person name="Suyal D."/>
            <person name="Thorat V."/>
            <person name="Shouche Y."/>
            <person name="Goel R."/>
            <person name="Yadav A."/>
        </authorList>
    </citation>
    <scope>NUCLEOTIDE SEQUENCE [LARGE SCALE GENOMIC DNA]</scope>
    <source>
        <strain evidence="2 3">PE08</strain>
    </source>
</reference>
<dbReference type="AlphaFoldDB" id="A0A5J6QDR5"/>
<sequence>MSQAVTTQNSTASLTGLLLPLSDRTLLVPNVALAELIPYRAPQATPGLPAWLLGQVAWRDLRLPLLSFEAAAGGEVKVGSGARVAVLNALGGRPHVKFIALLLQGIPRSLKLEDDLRRANAPLSILELDSVQLGTDVAKIPDLMALEQMLADAGLI</sequence>
<dbReference type="RefSeq" id="WP_151131359.1">
    <property type="nucleotide sequence ID" value="NZ_CP043311.1"/>
</dbReference>
<dbReference type="Pfam" id="PF01584">
    <property type="entry name" value="CheW"/>
    <property type="match status" value="1"/>
</dbReference>
<gene>
    <name evidence="2" type="ORF">FXN65_01675</name>
</gene>
<organism evidence="2 3">
    <name type="scientific">Metapseudomonas lalkuanensis</name>
    <dbReference type="NCBI Taxonomy" id="2604832"/>
    <lineage>
        <taxon>Bacteria</taxon>
        <taxon>Pseudomonadati</taxon>
        <taxon>Pseudomonadota</taxon>
        <taxon>Gammaproteobacteria</taxon>
        <taxon>Pseudomonadales</taxon>
        <taxon>Pseudomonadaceae</taxon>
        <taxon>Metapseudomonas</taxon>
    </lineage>
</organism>
<evidence type="ECO:0000259" key="1">
    <source>
        <dbReference type="SMART" id="SM00260"/>
    </source>
</evidence>
<dbReference type="InterPro" id="IPR002545">
    <property type="entry name" value="CheW-lke_dom"/>
</dbReference>
<dbReference type="GO" id="GO:0006935">
    <property type="term" value="P:chemotaxis"/>
    <property type="evidence" value="ECO:0007669"/>
    <property type="project" value="InterPro"/>
</dbReference>
<dbReference type="EMBL" id="CP043311">
    <property type="protein sequence ID" value="QEY60814.1"/>
    <property type="molecule type" value="Genomic_DNA"/>
</dbReference>
<evidence type="ECO:0000313" key="2">
    <source>
        <dbReference type="EMBL" id="QEY60814.1"/>
    </source>
</evidence>
<dbReference type="InterPro" id="IPR036061">
    <property type="entry name" value="CheW-like_dom_sf"/>
</dbReference>
<dbReference type="GO" id="GO:0007165">
    <property type="term" value="P:signal transduction"/>
    <property type="evidence" value="ECO:0007669"/>
    <property type="project" value="InterPro"/>
</dbReference>
<dbReference type="SMART" id="SM00260">
    <property type="entry name" value="CheW"/>
    <property type="match status" value="1"/>
</dbReference>
<dbReference type="Proteomes" id="UP000327179">
    <property type="component" value="Chromosome"/>
</dbReference>
<proteinExistence type="predicted"/>
<protein>
    <submittedName>
        <fullName evidence="2">Chemotaxis protein CheW</fullName>
    </submittedName>
</protein>
<dbReference type="KEGG" id="plal:FXN65_01675"/>